<evidence type="ECO:0000313" key="2">
    <source>
        <dbReference type="EMBL" id="MFC5971218.1"/>
    </source>
</evidence>
<reference evidence="2 3" key="1">
    <citation type="journal article" date="2019" name="Int. J. Syst. Evol. Microbiol.">
        <title>The Global Catalogue of Microorganisms (GCM) 10K type strain sequencing project: providing services to taxonomists for standard genome sequencing and annotation.</title>
        <authorList>
            <consortium name="The Broad Institute Genomics Platform"/>
            <consortium name="The Broad Institute Genome Sequencing Center for Infectious Disease"/>
            <person name="Wu L."/>
            <person name="Ma J."/>
        </authorList>
    </citation>
    <scope>NUCLEOTIDE SEQUENCE [LARGE SCALE GENOMIC DNA]</scope>
    <source>
        <strain evidence="2 3">CGMCC 1.12543</strain>
    </source>
</reference>
<evidence type="ECO:0000256" key="1">
    <source>
        <dbReference type="SAM" id="MobiDB-lite"/>
    </source>
</evidence>
<feature type="region of interest" description="Disordered" evidence="1">
    <location>
        <begin position="25"/>
        <end position="99"/>
    </location>
</feature>
<protein>
    <submittedName>
        <fullName evidence="2">Uncharacterized protein</fullName>
    </submittedName>
</protein>
<dbReference type="Proteomes" id="UP001596099">
    <property type="component" value="Unassembled WGS sequence"/>
</dbReference>
<dbReference type="InterPro" id="IPR006311">
    <property type="entry name" value="TAT_signal"/>
</dbReference>
<feature type="compositionally biased region" description="Low complexity" evidence="1">
    <location>
        <begin position="25"/>
        <end position="34"/>
    </location>
</feature>
<dbReference type="PROSITE" id="PS51318">
    <property type="entry name" value="TAT"/>
    <property type="match status" value="1"/>
</dbReference>
<proteinExistence type="predicted"/>
<evidence type="ECO:0000313" key="3">
    <source>
        <dbReference type="Proteomes" id="UP001596099"/>
    </source>
</evidence>
<dbReference type="RefSeq" id="WP_247414126.1">
    <property type="nucleotide sequence ID" value="NZ_JALLGW010000001.1"/>
</dbReference>
<dbReference type="EMBL" id="JBHSQH010000001">
    <property type="protein sequence ID" value="MFC5971218.1"/>
    <property type="molecule type" value="Genomic_DNA"/>
</dbReference>
<comment type="caution">
    <text evidence="2">The sequence shown here is derived from an EMBL/GenBank/DDBJ whole genome shotgun (WGS) entry which is preliminary data.</text>
</comment>
<name>A0ABD5RLI9_9EURY</name>
<sequence length="207" mass="22254">MAPKRPTGPSRRRLLRTAAASLATVTVAGCLDDSTGGGGDGTTDRGTSSTDTPDGTTGLPTTEPPIEDTPSTARTPTPKEDSRPRPTDGDPTDTVYPTNEVSYDHPIVVENRTNAETSVVITVEEPREEETDEGTVYHAETYTVAAHAEREVFNVESLDLAGDRRLTVTATYEGRTERMTIRTTTCYGTVLVYVSPEDGFGMTYSVC</sequence>
<organism evidence="2 3">
    <name type="scientific">Halomarina salina</name>
    <dbReference type="NCBI Taxonomy" id="1872699"/>
    <lineage>
        <taxon>Archaea</taxon>
        <taxon>Methanobacteriati</taxon>
        <taxon>Methanobacteriota</taxon>
        <taxon>Stenosarchaea group</taxon>
        <taxon>Halobacteria</taxon>
        <taxon>Halobacteriales</taxon>
        <taxon>Natronomonadaceae</taxon>
        <taxon>Halomarina</taxon>
    </lineage>
</organism>
<feature type="compositionally biased region" description="Low complexity" evidence="1">
    <location>
        <begin position="44"/>
        <end position="61"/>
    </location>
</feature>
<accession>A0ABD5RLI9</accession>
<feature type="compositionally biased region" description="Basic and acidic residues" evidence="1">
    <location>
        <begin position="77"/>
        <end position="88"/>
    </location>
</feature>
<gene>
    <name evidence="2" type="ORF">ACFPYI_07725</name>
</gene>
<keyword evidence="3" id="KW-1185">Reference proteome</keyword>
<dbReference type="PROSITE" id="PS51257">
    <property type="entry name" value="PROKAR_LIPOPROTEIN"/>
    <property type="match status" value="1"/>
</dbReference>
<dbReference type="AlphaFoldDB" id="A0ABD5RLI9"/>